<keyword evidence="2" id="KW-1185">Reference proteome</keyword>
<sequence length="181" mass="21415">MDKQCYYVKYEKRECSLFTEQAEIKTYLLSEKTIYEKTVQNVMIEECSNSTTYWSLSTNSCLRCKTGFIKYSEMQNFCFHDDWELRNFDESKTYCESKGAFLFRPKTQKERLFFTQKFPNFRVFVDSRITSSGEQYKWPGGSYVCGFSNRQPDNLLTLLESVLEIVSSGKFNDIKNSKKKI</sequence>
<dbReference type="InterPro" id="IPR016187">
    <property type="entry name" value="CTDL_fold"/>
</dbReference>
<dbReference type="InterPro" id="IPR016186">
    <property type="entry name" value="C-type_lectin-like/link_sf"/>
</dbReference>
<dbReference type="OrthoDB" id="9906043at2759"/>
<dbReference type="Gene3D" id="3.10.100.10">
    <property type="entry name" value="Mannose-Binding Protein A, subunit A"/>
    <property type="match status" value="1"/>
</dbReference>
<gene>
    <name evidence="1" type="ORF">OXX778_LOCUS22669</name>
</gene>
<comment type="caution">
    <text evidence="1">The sequence shown here is derived from an EMBL/GenBank/DDBJ whole genome shotgun (WGS) entry which is preliminary data.</text>
</comment>
<organism evidence="1 2">
    <name type="scientific">Brachionus calyciflorus</name>
    <dbReference type="NCBI Taxonomy" id="104777"/>
    <lineage>
        <taxon>Eukaryota</taxon>
        <taxon>Metazoa</taxon>
        <taxon>Spiralia</taxon>
        <taxon>Gnathifera</taxon>
        <taxon>Rotifera</taxon>
        <taxon>Eurotatoria</taxon>
        <taxon>Monogononta</taxon>
        <taxon>Pseudotrocha</taxon>
        <taxon>Ploima</taxon>
        <taxon>Brachionidae</taxon>
        <taxon>Brachionus</taxon>
    </lineage>
</organism>
<evidence type="ECO:0000313" key="2">
    <source>
        <dbReference type="Proteomes" id="UP000663879"/>
    </source>
</evidence>
<proteinExistence type="predicted"/>
<evidence type="ECO:0000313" key="1">
    <source>
        <dbReference type="EMBL" id="CAF1135507.1"/>
    </source>
</evidence>
<evidence type="ECO:0008006" key="3">
    <source>
        <dbReference type="Google" id="ProtNLM"/>
    </source>
</evidence>
<accession>A0A814RMR1</accession>
<dbReference type="SUPFAM" id="SSF56436">
    <property type="entry name" value="C-type lectin-like"/>
    <property type="match status" value="1"/>
</dbReference>
<dbReference type="Proteomes" id="UP000663879">
    <property type="component" value="Unassembled WGS sequence"/>
</dbReference>
<protein>
    <recommendedName>
        <fullName evidence="3">C-type lectin domain-containing protein</fullName>
    </recommendedName>
</protein>
<dbReference type="EMBL" id="CAJNOC010009992">
    <property type="protein sequence ID" value="CAF1135507.1"/>
    <property type="molecule type" value="Genomic_DNA"/>
</dbReference>
<name>A0A814RMR1_9BILA</name>
<reference evidence="1" key="1">
    <citation type="submission" date="2021-02" db="EMBL/GenBank/DDBJ databases">
        <authorList>
            <person name="Nowell W R."/>
        </authorList>
    </citation>
    <scope>NUCLEOTIDE SEQUENCE</scope>
    <source>
        <strain evidence="1">Ploen Becks lab</strain>
    </source>
</reference>
<dbReference type="AlphaFoldDB" id="A0A814RMR1"/>